<evidence type="ECO:0000256" key="3">
    <source>
        <dbReference type="ARBA" id="ARBA00023163"/>
    </source>
</evidence>
<keyword evidence="6" id="KW-1185">Reference proteome</keyword>
<reference evidence="5 6" key="1">
    <citation type="journal article" date="2005" name="Int. J. Syst. Evol. Microbiol.">
        <title>Nitrincola lacisaponensis gen. nov., sp. nov., a novel alkaliphilic bacterium isolated from an alkaline, saline lake.</title>
        <authorList>
            <person name="Dimitriu P.A."/>
            <person name="Shukla S.K."/>
            <person name="Conradt J."/>
            <person name="Marquez M.C."/>
            <person name="Ventosa A."/>
            <person name="Maglia A."/>
            <person name="Peyton B.M."/>
            <person name="Pinkart H.C."/>
            <person name="Mormile M.R."/>
        </authorList>
    </citation>
    <scope>NUCLEOTIDE SEQUENCE [LARGE SCALE GENOMIC DNA]</scope>
    <source>
        <strain evidence="5 6">4CA</strain>
    </source>
</reference>
<keyword evidence="2" id="KW-0238">DNA-binding</keyword>
<gene>
    <name evidence="5" type="ORF">ADINL_0780</name>
</gene>
<dbReference type="EMBL" id="JMSZ01000016">
    <property type="protein sequence ID" value="KDE40188.1"/>
    <property type="molecule type" value="Genomic_DNA"/>
</dbReference>
<feature type="domain" description="HTH araC/xylS-type" evidence="4">
    <location>
        <begin position="191"/>
        <end position="289"/>
    </location>
</feature>
<evidence type="ECO:0000259" key="4">
    <source>
        <dbReference type="PROSITE" id="PS01124"/>
    </source>
</evidence>
<dbReference type="InterPro" id="IPR018060">
    <property type="entry name" value="HTH_AraC"/>
</dbReference>
<protein>
    <submittedName>
        <fullName evidence="5">Transcriptional regulator, AraC family</fullName>
    </submittedName>
</protein>
<evidence type="ECO:0000313" key="5">
    <source>
        <dbReference type="EMBL" id="KDE40188.1"/>
    </source>
</evidence>
<dbReference type="PATRIC" id="fig|267850.7.peg.774"/>
<proteinExistence type="predicted"/>
<evidence type="ECO:0000256" key="1">
    <source>
        <dbReference type="ARBA" id="ARBA00023015"/>
    </source>
</evidence>
<sequence>MSAHYQVIEQMLRHKPVLKADAKLSNDLGLAHWHNNHDLIELECPSHHTLSLYVADGLECYRRTPGGWRNGGAPGRFCLMPKGLESAWDVRGPLEFVHLYFTDQHLLNLAEQIWDKVPSTLQLNEHYFAEDTSITALYQQFLLTLDWQESSHQLALSSASNLLLIHLLRTYTQCQWQLPRVTGGLSPSQLRRVQEHIEACLDQPLLLRDLAEQACLSEYHFSRMFSQSLGISPHQYVLQRRLLNAERLLQQTDKSLTDIAQQCGFSSSSHFSNRFRQFRGFPPSHLRQAQIKHRPQDN</sequence>
<organism evidence="5 6">
    <name type="scientific">Nitrincola lacisaponensis</name>
    <dbReference type="NCBI Taxonomy" id="267850"/>
    <lineage>
        <taxon>Bacteria</taxon>
        <taxon>Pseudomonadati</taxon>
        <taxon>Pseudomonadota</taxon>
        <taxon>Gammaproteobacteria</taxon>
        <taxon>Oceanospirillales</taxon>
        <taxon>Oceanospirillaceae</taxon>
        <taxon>Nitrincola</taxon>
    </lineage>
</organism>
<accession>A0A063Y1I6</accession>
<dbReference type="RefSeq" id="WP_036544163.1">
    <property type="nucleotide sequence ID" value="NZ_JMSZ01000016.1"/>
</dbReference>
<dbReference type="Gene3D" id="1.10.10.60">
    <property type="entry name" value="Homeodomain-like"/>
    <property type="match status" value="2"/>
</dbReference>
<comment type="caution">
    <text evidence="5">The sequence shown here is derived from an EMBL/GenBank/DDBJ whole genome shotgun (WGS) entry which is preliminary data.</text>
</comment>
<dbReference type="SUPFAM" id="SSF46689">
    <property type="entry name" value="Homeodomain-like"/>
    <property type="match status" value="2"/>
</dbReference>
<dbReference type="InterPro" id="IPR009057">
    <property type="entry name" value="Homeodomain-like_sf"/>
</dbReference>
<keyword evidence="1" id="KW-0805">Transcription regulation</keyword>
<dbReference type="PANTHER" id="PTHR46796">
    <property type="entry name" value="HTH-TYPE TRANSCRIPTIONAL ACTIVATOR RHAS-RELATED"/>
    <property type="match status" value="1"/>
</dbReference>
<dbReference type="InterPro" id="IPR050204">
    <property type="entry name" value="AraC_XylS_family_regulators"/>
</dbReference>
<dbReference type="Proteomes" id="UP000027318">
    <property type="component" value="Unassembled WGS sequence"/>
</dbReference>
<dbReference type="GO" id="GO:0043565">
    <property type="term" value="F:sequence-specific DNA binding"/>
    <property type="evidence" value="ECO:0007669"/>
    <property type="project" value="InterPro"/>
</dbReference>
<dbReference type="OrthoDB" id="5622169at2"/>
<evidence type="ECO:0000313" key="6">
    <source>
        <dbReference type="Proteomes" id="UP000027318"/>
    </source>
</evidence>
<dbReference type="PANTHER" id="PTHR46796:SF6">
    <property type="entry name" value="ARAC SUBFAMILY"/>
    <property type="match status" value="1"/>
</dbReference>
<evidence type="ECO:0000256" key="2">
    <source>
        <dbReference type="ARBA" id="ARBA00023125"/>
    </source>
</evidence>
<dbReference type="Pfam" id="PF12833">
    <property type="entry name" value="HTH_18"/>
    <property type="match status" value="1"/>
</dbReference>
<dbReference type="SMART" id="SM00342">
    <property type="entry name" value="HTH_ARAC"/>
    <property type="match status" value="1"/>
</dbReference>
<dbReference type="InterPro" id="IPR018062">
    <property type="entry name" value="HTH_AraC-typ_CS"/>
</dbReference>
<keyword evidence="3" id="KW-0804">Transcription</keyword>
<dbReference type="PRINTS" id="PR00032">
    <property type="entry name" value="HTHARAC"/>
</dbReference>
<dbReference type="AlphaFoldDB" id="A0A063Y1I6"/>
<dbReference type="STRING" id="267850.ADINL_0780"/>
<dbReference type="PROSITE" id="PS01124">
    <property type="entry name" value="HTH_ARAC_FAMILY_2"/>
    <property type="match status" value="1"/>
</dbReference>
<dbReference type="GO" id="GO:0003700">
    <property type="term" value="F:DNA-binding transcription factor activity"/>
    <property type="evidence" value="ECO:0007669"/>
    <property type="project" value="InterPro"/>
</dbReference>
<name>A0A063Y1I6_9GAMM</name>
<dbReference type="PROSITE" id="PS00041">
    <property type="entry name" value="HTH_ARAC_FAMILY_1"/>
    <property type="match status" value="1"/>
</dbReference>
<dbReference type="InterPro" id="IPR020449">
    <property type="entry name" value="Tscrpt_reg_AraC-type_HTH"/>
</dbReference>